<keyword evidence="2" id="KW-0472">Membrane</keyword>
<dbReference type="RefSeq" id="WP_066604282.1">
    <property type="nucleotide sequence ID" value="NZ_CP014230.1"/>
</dbReference>
<evidence type="ECO:0000313" key="5">
    <source>
        <dbReference type="Proteomes" id="UP000063964"/>
    </source>
</evidence>
<gene>
    <name evidence="4" type="ORF">AXF15_05210</name>
</gene>
<keyword evidence="5" id="KW-1185">Reference proteome</keyword>
<keyword evidence="2" id="KW-0812">Transmembrane</keyword>
<dbReference type="EMBL" id="CP014230">
    <property type="protein sequence ID" value="AMD92569.1"/>
    <property type="molecule type" value="Genomic_DNA"/>
</dbReference>
<feature type="region of interest" description="Disordered" evidence="1">
    <location>
        <begin position="1"/>
        <end position="27"/>
    </location>
</feature>
<proteinExistence type="predicted"/>
<dbReference type="Proteomes" id="UP000063964">
    <property type="component" value="Chromosome"/>
</dbReference>
<accession>A0A120KNT4</accession>
<dbReference type="AlphaFoldDB" id="A0A120KNT4"/>
<feature type="transmembrane region" description="Helical" evidence="2">
    <location>
        <begin position="42"/>
        <end position="63"/>
    </location>
</feature>
<evidence type="ECO:0000313" key="4">
    <source>
        <dbReference type="EMBL" id="AMD92569.1"/>
    </source>
</evidence>
<sequence length="146" mass="16138">MTSLKNPSGFRPDTPGPNAQGQKKPGPLTRYIDSVSLRTKSILLMTLASFMALIFASAVYVGYELVMFRSSAENESRSISRIVGLNSMASLAFRDDDAARETLLSVISRESSIIHAALYDQYGKLFTQVSNQQGRDLTIPPTWTWT</sequence>
<dbReference type="KEGG" id="doa:AXF15_05210"/>
<dbReference type="STRING" id="888061.AXF15_05210"/>
<name>A0A120KNT4_9BACT</name>
<protein>
    <recommendedName>
        <fullName evidence="3">Periplasmic sensor domain-containing protein</fullName>
    </recommendedName>
</protein>
<organism evidence="4 5">
    <name type="scientific">Desulfomicrobium orale DSM 12838</name>
    <dbReference type="NCBI Taxonomy" id="888061"/>
    <lineage>
        <taxon>Bacteria</taxon>
        <taxon>Pseudomonadati</taxon>
        <taxon>Thermodesulfobacteriota</taxon>
        <taxon>Desulfovibrionia</taxon>
        <taxon>Desulfovibrionales</taxon>
        <taxon>Desulfomicrobiaceae</taxon>
        <taxon>Desulfomicrobium</taxon>
    </lineage>
</organism>
<keyword evidence="2" id="KW-1133">Transmembrane helix</keyword>
<evidence type="ECO:0000256" key="1">
    <source>
        <dbReference type="SAM" id="MobiDB-lite"/>
    </source>
</evidence>
<evidence type="ECO:0000256" key="2">
    <source>
        <dbReference type="SAM" id="Phobius"/>
    </source>
</evidence>
<reference evidence="5" key="1">
    <citation type="submission" date="2016-02" db="EMBL/GenBank/DDBJ databases">
        <authorList>
            <person name="Holder M.E."/>
            <person name="Ajami N.J."/>
            <person name="Petrosino J.F."/>
        </authorList>
    </citation>
    <scope>NUCLEOTIDE SEQUENCE [LARGE SCALE GENOMIC DNA]</scope>
    <source>
        <strain evidence="5">DSM 12838</strain>
    </source>
</reference>
<dbReference type="Pfam" id="PF17152">
    <property type="entry name" value="CHASE8"/>
    <property type="match status" value="1"/>
</dbReference>
<feature type="domain" description="Periplasmic sensor" evidence="3">
    <location>
        <begin position="69"/>
        <end position="135"/>
    </location>
</feature>
<evidence type="ECO:0000259" key="3">
    <source>
        <dbReference type="Pfam" id="PF17152"/>
    </source>
</evidence>
<dbReference type="InterPro" id="IPR033417">
    <property type="entry name" value="CHASE8"/>
</dbReference>